<keyword evidence="3" id="KW-0862">Zinc</keyword>
<gene>
    <name evidence="6" type="ordered locus">SYNW2452</name>
</gene>
<evidence type="ECO:0000313" key="7">
    <source>
        <dbReference type="Proteomes" id="UP000001422"/>
    </source>
</evidence>
<dbReference type="GO" id="GO:0050538">
    <property type="term" value="F:N-carbamoyl-L-amino-acid hydrolase activity"/>
    <property type="evidence" value="ECO:0007669"/>
    <property type="project" value="UniProtKB-EC"/>
</dbReference>
<reference evidence="6 7" key="1">
    <citation type="journal article" date="2003" name="Nature">
        <title>The genome of a motile marine Synechococcus.</title>
        <authorList>
            <person name="Palenik B."/>
            <person name="Brahamsha B."/>
            <person name="Larimer F."/>
            <person name="Land M."/>
            <person name="Hauser L."/>
            <person name="Chain P."/>
            <person name="Lamerdin J."/>
            <person name="Regala W."/>
            <person name="Allen E.A."/>
            <person name="McCarren J."/>
            <person name="Paulsen I."/>
            <person name="Dufresne A."/>
            <person name="Partensky F."/>
            <person name="Webb E."/>
            <person name="Waterbury J."/>
        </authorList>
    </citation>
    <scope>NUCLEOTIDE SEQUENCE [LARGE SCALE GENOMIC DNA]</scope>
    <source>
        <strain evidence="6 7">WH8102</strain>
    </source>
</reference>
<name>Q7U3I0_PARMW</name>
<dbReference type="STRING" id="84588.SYNW2452"/>
<feature type="binding site" evidence="4">
    <location>
        <position position="314"/>
    </location>
    <ligand>
        <name>allantoate</name>
        <dbReference type="ChEBI" id="CHEBI:17536"/>
    </ligand>
</feature>
<dbReference type="InterPro" id="IPR010158">
    <property type="entry name" value="Amidase_Cbmase"/>
</dbReference>
<evidence type="ECO:0000313" key="6">
    <source>
        <dbReference type="EMBL" id="CAE08967.1"/>
    </source>
</evidence>
<dbReference type="Gene3D" id="3.30.70.360">
    <property type="match status" value="1"/>
</dbReference>
<dbReference type="KEGG" id="syw:SYNW2452"/>
<feature type="binding site" evidence="3">
    <location>
        <position position="408"/>
    </location>
    <ligand>
        <name>Zn(2+)</name>
        <dbReference type="ChEBI" id="CHEBI:29105"/>
        <label>2</label>
    </ligand>
</feature>
<evidence type="ECO:0000256" key="3">
    <source>
        <dbReference type="PIRSR" id="PIRSR001235-1"/>
    </source>
</evidence>
<feature type="binding site" evidence="3">
    <location>
        <position position="122"/>
    </location>
    <ligand>
        <name>Zn(2+)</name>
        <dbReference type="ChEBI" id="CHEBI:29105"/>
        <label>2</label>
    </ligand>
</feature>
<dbReference type="eggNOG" id="COG0624">
    <property type="taxonomic scope" value="Bacteria"/>
</dbReference>
<keyword evidence="3" id="KW-0479">Metal-binding</keyword>
<dbReference type="EC" id="3.5.1.87" evidence="6"/>
<evidence type="ECO:0000256" key="4">
    <source>
        <dbReference type="PIRSR" id="PIRSR001235-2"/>
    </source>
</evidence>
<dbReference type="Proteomes" id="UP000001422">
    <property type="component" value="Chromosome"/>
</dbReference>
<dbReference type="NCBIfam" id="TIGR01879">
    <property type="entry name" value="hydantase"/>
    <property type="match status" value="1"/>
</dbReference>
<dbReference type="InterPro" id="IPR011650">
    <property type="entry name" value="Peptidase_M20_dimer"/>
</dbReference>
<protein>
    <submittedName>
        <fullName evidence="6">N-carbamoyl-L-amino-acid hydrolase</fullName>
        <ecNumber evidence="6">3.5.1.87</ecNumber>
    </submittedName>
</protein>
<dbReference type="SUPFAM" id="SSF55031">
    <property type="entry name" value="Bacterial exopeptidase dimerisation domain"/>
    <property type="match status" value="1"/>
</dbReference>
<sequence>MVIRSFDLKATALPSLLTTRQVTARSKAQVGIRPNRERLMHSLAEMAAIGLQPDGSVCRRGFSTEDVAGRSLLARWMNEAGLQVRIDTAGNLIGRLQGLDPDRPALMTGSHLDTVPTGGRFDGVLGVLAGLEVCRSLQDNSIRLQHDLELIAFADEESTMVGCKGMAGTASCDPKAYATSNREPIEDNLARIGGHWPSLVSARRADDACAAFLELHVEQGGVLEQRGDAIGVVEGVVGQRRFSIQVDGQPNHAGTTPMKLRQDALVAASRIVLAVETMARQHPGDPVATVGRLEVWPNAANVVPGSVALTVDLRDVNSVVLDQLVAELMQQLERIGAETGCPIQLEPQFEVEPTAAADGVMAAIVSAAEDLGLSHSHLPSRASHDAQEIGRRWPMGMIFVPSRGGVSHSSKEFTSDEHCWAGAAVLLGTLQRLDRELS</sequence>
<comment type="similarity">
    <text evidence="1">Belongs to the peptidase M20 family.</text>
</comment>
<proteinExistence type="inferred from homology"/>
<feature type="binding site" evidence="4">
    <location>
        <position position="301"/>
    </location>
    <ligand>
        <name>allantoate</name>
        <dbReference type="ChEBI" id="CHEBI:17536"/>
    </ligand>
</feature>
<dbReference type="PANTHER" id="PTHR32494:SF5">
    <property type="entry name" value="ALLANTOATE AMIDOHYDROLASE"/>
    <property type="match status" value="1"/>
</dbReference>
<dbReference type="PIRSF" id="PIRSF001235">
    <property type="entry name" value="Amidase_carbamoylase"/>
    <property type="match status" value="1"/>
</dbReference>
<feature type="binding site" evidence="3">
    <location>
        <position position="216"/>
    </location>
    <ligand>
        <name>Zn(2+)</name>
        <dbReference type="ChEBI" id="CHEBI:29105"/>
        <label>1</label>
    </ligand>
</feature>
<dbReference type="Pfam" id="PF07687">
    <property type="entry name" value="M20_dimer"/>
    <property type="match status" value="1"/>
</dbReference>
<dbReference type="SUPFAM" id="SSF53187">
    <property type="entry name" value="Zn-dependent exopeptidases"/>
    <property type="match status" value="1"/>
</dbReference>
<dbReference type="GO" id="GO:0046872">
    <property type="term" value="F:metal ion binding"/>
    <property type="evidence" value="ECO:0007669"/>
    <property type="project" value="UniProtKB-KW"/>
</dbReference>
<dbReference type="InterPro" id="IPR036264">
    <property type="entry name" value="Bact_exopeptidase_dim_dom"/>
</dbReference>
<accession>Q7U3I0</accession>
<evidence type="ECO:0000259" key="5">
    <source>
        <dbReference type="Pfam" id="PF07687"/>
    </source>
</evidence>
<dbReference type="NCBIfam" id="NF006771">
    <property type="entry name" value="PRK09290.1-5"/>
    <property type="match status" value="1"/>
</dbReference>
<dbReference type="PANTHER" id="PTHR32494">
    <property type="entry name" value="ALLANTOATE DEIMINASE-RELATED"/>
    <property type="match status" value="1"/>
</dbReference>
<dbReference type="EMBL" id="BX569695">
    <property type="protein sequence ID" value="CAE08967.1"/>
    <property type="molecule type" value="Genomic_DNA"/>
</dbReference>
<dbReference type="InterPro" id="IPR002933">
    <property type="entry name" value="Peptidase_M20"/>
</dbReference>
<feature type="binding site" evidence="3">
    <location>
        <position position="122"/>
    </location>
    <ligand>
        <name>Zn(2+)</name>
        <dbReference type="ChEBI" id="CHEBI:29105"/>
        <label>1</label>
    </ligand>
</feature>
<feature type="binding site" evidence="4">
    <location>
        <position position="241"/>
    </location>
    <ligand>
        <name>allantoate</name>
        <dbReference type="ChEBI" id="CHEBI:17536"/>
    </ligand>
</feature>
<evidence type="ECO:0000256" key="1">
    <source>
        <dbReference type="ARBA" id="ARBA00006153"/>
    </source>
</evidence>
<evidence type="ECO:0000256" key="2">
    <source>
        <dbReference type="ARBA" id="ARBA00022801"/>
    </source>
</evidence>
<feature type="binding site" evidence="3">
    <location>
        <position position="111"/>
    </location>
    <ligand>
        <name>Zn(2+)</name>
        <dbReference type="ChEBI" id="CHEBI:29105"/>
        <label>1</label>
    </ligand>
</feature>
<dbReference type="Gene3D" id="3.40.630.10">
    <property type="entry name" value="Zn peptidases"/>
    <property type="match status" value="1"/>
</dbReference>
<dbReference type="AlphaFoldDB" id="Q7U3I0"/>
<dbReference type="Pfam" id="PF01546">
    <property type="entry name" value="Peptidase_M20"/>
    <property type="match status" value="1"/>
</dbReference>
<keyword evidence="2 6" id="KW-0378">Hydrolase</keyword>
<keyword evidence="7" id="KW-1185">Reference proteome</keyword>
<dbReference type="RefSeq" id="WP_011129305.1">
    <property type="nucleotide sequence ID" value="NC_005070.1"/>
</dbReference>
<dbReference type="CDD" id="cd03884">
    <property type="entry name" value="M20_bAS"/>
    <property type="match status" value="1"/>
</dbReference>
<organism evidence="6 7">
    <name type="scientific">Parasynechococcus marenigrum (strain WH8102)</name>
    <dbReference type="NCBI Taxonomy" id="84588"/>
    <lineage>
        <taxon>Bacteria</taxon>
        <taxon>Bacillati</taxon>
        <taxon>Cyanobacteriota</taxon>
        <taxon>Cyanophyceae</taxon>
        <taxon>Synechococcales</taxon>
        <taxon>Prochlorococcaceae</taxon>
        <taxon>Parasynechococcus</taxon>
        <taxon>Parasynechococcus marenigrum</taxon>
    </lineage>
</organism>
<dbReference type="GO" id="GO:0016813">
    <property type="term" value="F:hydrolase activity, acting on carbon-nitrogen (but not peptide) bonds, in linear amidines"/>
    <property type="evidence" value="ECO:0007669"/>
    <property type="project" value="InterPro"/>
</dbReference>
<dbReference type="HOGENOM" id="CLU_024588_6_0_3"/>
<feature type="binding site" evidence="3">
    <location>
        <position position="157"/>
    </location>
    <ligand>
        <name>Zn(2+)</name>
        <dbReference type="ChEBI" id="CHEBI:29105"/>
        <label>2</label>
    </ligand>
</feature>
<feature type="domain" description="Peptidase M20 dimerisation" evidence="5">
    <location>
        <begin position="238"/>
        <end position="338"/>
    </location>
</feature>
<comment type="cofactor">
    <cofactor evidence="3">
        <name>Zn(2+)</name>
        <dbReference type="ChEBI" id="CHEBI:29105"/>
    </cofactor>
    <text evidence="3">Binds 2 Zn(2+) ions per subunit.</text>
</comment>